<dbReference type="SUPFAM" id="SSF52047">
    <property type="entry name" value="RNI-like"/>
    <property type="match status" value="1"/>
</dbReference>
<evidence type="ECO:0000313" key="3">
    <source>
        <dbReference type="EMBL" id="PXA04031.1"/>
    </source>
</evidence>
<dbReference type="EMBL" id="QHJQ01000005">
    <property type="protein sequence ID" value="PXA04031.1"/>
    <property type="molecule type" value="Genomic_DNA"/>
</dbReference>
<dbReference type="InParanoid" id="A0A317ZKZ8"/>
<comment type="caution">
    <text evidence="3">The sequence shown here is derived from an EMBL/GenBank/DDBJ whole genome shotgun (WGS) entry which is preliminary data.</text>
</comment>
<dbReference type="Pfam" id="PF07635">
    <property type="entry name" value="PSCyt1"/>
    <property type="match status" value="1"/>
</dbReference>
<accession>A0A317ZKZ8</accession>
<feature type="transmembrane region" description="Helical" evidence="1">
    <location>
        <begin position="42"/>
        <end position="64"/>
    </location>
</feature>
<feature type="domain" description="Cytochrome C Planctomycete-type" evidence="2">
    <location>
        <begin position="183"/>
        <end position="240"/>
    </location>
</feature>
<dbReference type="PANTHER" id="PTHR35889:SF3">
    <property type="entry name" value="F-BOX DOMAIN-CONTAINING PROTEIN"/>
    <property type="match status" value="1"/>
</dbReference>
<dbReference type="RefSeq" id="WP_110130978.1">
    <property type="nucleotide sequence ID" value="NZ_QHJQ01000005.1"/>
</dbReference>
<dbReference type="OrthoDB" id="182662at2"/>
<evidence type="ECO:0000256" key="1">
    <source>
        <dbReference type="SAM" id="Phobius"/>
    </source>
</evidence>
<dbReference type="InterPro" id="IPR001611">
    <property type="entry name" value="Leu-rich_rpt"/>
</dbReference>
<keyword evidence="1" id="KW-0812">Transmembrane</keyword>
<proteinExistence type="predicted"/>
<keyword evidence="1" id="KW-0472">Membrane</keyword>
<reference evidence="3 4" key="1">
    <citation type="submission" date="2018-05" db="EMBL/GenBank/DDBJ databases">
        <title>Coraliomargarita sinensis sp. nov., isolated from a marine solar saltern.</title>
        <authorList>
            <person name="Zhou L.Y."/>
        </authorList>
    </citation>
    <scope>NUCLEOTIDE SEQUENCE [LARGE SCALE GENOMIC DNA]</scope>
    <source>
        <strain evidence="3 4">WN38</strain>
    </source>
</reference>
<dbReference type="Proteomes" id="UP000247099">
    <property type="component" value="Unassembled WGS sequence"/>
</dbReference>
<sequence length="451" mass="49893">MDFISFLGRLHPVVLHLPIGALFTVIVAEIWLLRSTQRKDQLLLFVLYLFTLLTAVLAIATGLILHEEDAYGGSTLDLHEKLGIATGVVMILLAGCAYVAVRMQSKHSGLSRWVTIRRLGLFVSTGLITVTGHYGGELTHGRGFLFEYGPAFLRESTKVEPVEITAEITAFDAAIHPIIENYCVYCHDDETTKGKLRMDSPEAMLAGGSTGPLFVAGDTENSLMLERIHLPDDHEDHMPPIEKRQPSEEEIAALTWWIESGASFDMKLSDPQVPESVQAVVPGDEPVEEEPKISEELDLEAVQELRDQLLTIQRIQQGDNRLWVSFSAIATTAGDDFILQLRPLANFVTWLDLARTQITDASMSELALMKNLEQLNLNACDITDEGIKQLEGLDNLKDLNLAETPVSEASLPTLIQLDSLETVHLFGTGWTAEGAEVFRRIRPDVTVNIGE</sequence>
<dbReference type="Gene3D" id="3.80.10.10">
    <property type="entry name" value="Ribonuclease Inhibitor"/>
    <property type="match status" value="1"/>
</dbReference>
<dbReference type="InterPro" id="IPR011429">
    <property type="entry name" value="Cyt_c_Planctomycete-type"/>
</dbReference>
<feature type="transmembrane region" description="Helical" evidence="1">
    <location>
        <begin position="13"/>
        <end position="33"/>
    </location>
</feature>
<feature type="transmembrane region" description="Helical" evidence="1">
    <location>
        <begin position="84"/>
        <end position="101"/>
    </location>
</feature>
<keyword evidence="4" id="KW-1185">Reference proteome</keyword>
<dbReference type="Pfam" id="PF13516">
    <property type="entry name" value="LRR_6"/>
    <property type="match status" value="1"/>
</dbReference>
<gene>
    <name evidence="3" type="ORF">DDZ13_08275</name>
</gene>
<name>A0A317ZKZ8_9BACT</name>
<protein>
    <recommendedName>
        <fullName evidence="2">Cytochrome C Planctomycete-type domain-containing protein</fullName>
    </recommendedName>
</protein>
<organism evidence="3 4">
    <name type="scientific">Coraliomargarita sinensis</name>
    <dbReference type="NCBI Taxonomy" id="2174842"/>
    <lineage>
        <taxon>Bacteria</taxon>
        <taxon>Pseudomonadati</taxon>
        <taxon>Verrucomicrobiota</taxon>
        <taxon>Opitutia</taxon>
        <taxon>Puniceicoccales</taxon>
        <taxon>Coraliomargaritaceae</taxon>
        <taxon>Coraliomargarita</taxon>
    </lineage>
</organism>
<keyword evidence="1" id="KW-1133">Transmembrane helix</keyword>
<evidence type="ECO:0000313" key="4">
    <source>
        <dbReference type="Proteomes" id="UP000247099"/>
    </source>
</evidence>
<dbReference type="InterPro" id="IPR032675">
    <property type="entry name" value="LRR_dom_sf"/>
</dbReference>
<dbReference type="AlphaFoldDB" id="A0A317ZKZ8"/>
<dbReference type="PANTHER" id="PTHR35889">
    <property type="entry name" value="CYCLOINULO-OLIGOSACCHARIDE FRUCTANOTRANSFERASE-RELATED"/>
    <property type="match status" value="1"/>
</dbReference>
<evidence type="ECO:0000259" key="2">
    <source>
        <dbReference type="Pfam" id="PF07635"/>
    </source>
</evidence>